<reference evidence="2" key="1">
    <citation type="journal article" date="2014" name="Int. J. Syst. Evol. Microbiol.">
        <title>Complete genome sequence of Corynebacterium casei LMG S-19264T (=DSM 44701T), isolated from a smear-ripened cheese.</title>
        <authorList>
            <consortium name="US DOE Joint Genome Institute (JGI-PGF)"/>
            <person name="Walter F."/>
            <person name="Albersmeier A."/>
            <person name="Kalinowski J."/>
            <person name="Ruckert C."/>
        </authorList>
    </citation>
    <scope>NUCLEOTIDE SEQUENCE</scope>
    <source>
        <strain evidence="2">KCTC 12368</strain>
    </source>
</reference>
<feature type="chain" id="PRO_5037771251" description="Outer membrane protein beta-barrel domain-containing protein" evidence="1">
    <location>
        <begin position="24"/>
        <end position="200"/>
    </location>
</feature>
<dbReference type="Proteomes" id="UP000619457">
    <property type="component" value="Unassembled WGS sequence"/>
</dbReference>
<evidence type="ECO:0000313" key="3">
    <source>
        <dbReference type="Proteomes" id="UP000619457"/>
    </source>
</evidence>
<gene>
    <name evidence="2" type="ORF">GCM10007049_09760</name>
</gene>
<reference evidence="2" key="2">
    <citation type="submission" date="2020-09" db="EMBL/GenBank/DDBJ databases">
        <authorList>
            <person name="Sun Q."/>
            <person name="Kim S."/>
        </authorList>
    </citation>
    <scope>NUCLEOTIDE SEQUENCE</scope>
    <source>
        <strain evidence="2">KCTC 12368</strain>
    </source>
</reference>
<organism evidence="2 3">
    <name type="scientific">Echinicola pacifica</name>
    <dbReference type="NCBI Taxonomy" id="346377"/>
    <lineage>
        <taxon>Bacteria</taxon>
        <taxon>Pseudomonadati</taxon>
        <taxon>Bacteroidota</taxon>
        <taxon>Cytophagia</taxon>
        <taxon>Cytophagales</taxon>
        <taxon>Cyclobacteriaceae</taxon>
        <taxon>Echinicola</taxon>
    </lineage>
</organism>
<dbReference type="RefSeq" id="WP_157492512.1">
    <property type="nucleotide sequence ID" value="NZ_BMWX01000002.1"/>
</dbReference>
<comment type="caution">
    <text evidence="2">The sequence shown here is derived from an EMBL/GenBank/DDBJ whole genome shotgun (WGS) entry which is preliminary data.</text>
</comment>
<evidence type="ECO:0000313" key="2">
    <source>
        <dbReference type="EMBL" id="GGZ19405.1"/>
    </source>
</evidence>
<keyword evidence="3" id="KW-1185">Reference proteome</keyword>
<protein>
    <recommendedName>
        <fullName evidence="4">Outer membrane protein beta-barrel domain-containing protein</fullName>
    </recommendedName>
</protein>
<sequence>MKTLKKCALALLMLTAVYSTSLAQESPKNEISISPMYLHYSIHYSQGSNAYYNVYGVEVGYARSIAERLIVEARFGKGYLKGGGETIIFDLKEDEKDFLNYSTWKLGLGYNVINTEKLRLTPQFSFMRTSFTVVRGIFSDGDGTIVQRDVGSQIDISYLVGLKLWNRLGENVGLVTQIAYQPNIGGSEVFVASTGVSFSF</sequence>
<proteinExistence type="predicted"/>
<name>A0A918PSW1_9BACT</name>
<dbReference type="AlphaFoldDB" id="A0A918PSW1"/>
<feature type="signal peptide" evidence="1">
    <location>
        <begin position="1"/>
        <end position="23"/>
    </location>
</feature>
<keyword evidence="1" id="KW-0732">Signal</keyword>
<evidence type="ECO:0008006" key="4">
    <source>
        <dbReference type="Google" id="ProtNLM"/>
    </source>
</evidence>
<dbReference type="EMBL" id="BMWX01000002">
    <property type="protein sequence ID" value="GGZ19405.1"/>
    <property type="molecule type" value="Genomic_DNA"/>
</dbReference>
<accession>A0A918PSW1</accession>
<evidence type="ECO:0000256" key="1">
    <source>
        <dbReference type="SAM" id="SignalP"/>
    </source>
</evidence>